<dbReference type="InterPro" id="IPR012912">
    <property type="entry name" value="Plasmid_pRiA4b_Orf3-like"/>
</dbReference>
<dbReference type="KEGG" id="pmes:FX988_04111"/>
<protein>
    <recommendedName>
        <fullName evidence="1">Plasmid pRiA4b Orf3-like domain-containing protein</fullName>
    </recommendedName>
</protein>
<evidence type="ECO:0000259" key="1">
    <source>
        <dbReference type="Pfam" id="PF07929"/>
    </source>
</evidence>
<dbReference type="Pfam" id="PF07929">
    <property type="entry name" value="PRiA4_ORF3"/>
    <property type="match status" value="1"/>
</dbReference>
<dbReference type="Gene3D" id="3.10.290.30">
    <property type="entry name" value="MM3350-like"/>
    <property type="match status" value="1"/>
</dbReference>
<name>A0A857JRR7_9ALTE</name>
<dbReference type="PANTHER" id="PTHR41878">
    <property type="entry name" value="LEXA REPRESSOR-RELATED"/>
    <property type="match status" value="1"/>
</dbReference>
<evidence type="ECO:0000313" key="3">
    <source>
        <dbReference type="Proteomes" id="UP000464524"/>
    </source>
</evidence>
<accession>A0A857JRR7</accession>
<dbReference type="InterPro" id="IPR024047">
    <property type="entry name" value="MM3350-like_sf"/>
</dbReference>
<dbReference type="AlphaFoldDB" id="A0A857JRR7"/>
<dbReference type="Proteomes" id="UP000464524">
    <property type="component" value="Chromosome"/>
</dbReference>
<gene>
    <name evidence="2" type="ORF">FX988_04111</name>
</gene>
<organism evidence="2 3">
    <name type="scientific">Paraglaciecola mesophila</name>
    <dbReference type="NCBI Taxonomy" id="197222"/>
    <lineage>
        <taxon>Bacteria</taxon>
        <taxon>Pseudomonadati</taxon>
        <taxon>Pseudomonadota</taxon>
        <taxon>Gammaproteobacteria</taxon>
        <taxon>Alteromonadales</taxon>
        <taxon>Alteromonadaceae</taxon>
        <taxon>Paraglaciecola</taxon>
    </lineage>
</organism>
<reference evidence="2 3" key="1">
    <citation type="submission" date="2019-12" db="EMBL/GenBank/DDBJ databases">
        <title>Genome sequencing and assembly of endphytes of Porphyra tenera.</title>
        <authorList>
            <person name="Park J.M."/>
            <person name="Shin R."/>
            <person name="Jo S.H."/>
        </authorList>
    </citation>
    <scope>NUCLEOTIDE SEQUENCE [LARGE SCALE GENOMIC DNA]</scope>
    <source>
        <strain evidence="2 3">GPM4</strain>
    </source>
</reference>
<dbReference type="EMBL" id="CP047656">
    <property type="protein sequence ID" value="QHJ13831.1"/>
    <property type="molecule type" value="Genomic_DNA"/>
</dbReference>
<dbReference type="OrthoDB" id="9816539at2"/>
<feature type="domain" description="Plasmid pRiA4b Orf3-like" evidence="1">
    <location>
        <begin position="22"/>
        <end position="131"/>
    </location>
</feature>
<dbReference type="RefSeq" id="WP_160181889.1">
    <property type="nucleotide sequence ID" value="NZ_CP047656.1"/>
</dbReference>
<keyword evidence="3" id="KW-1185">Reference proteome</keyword>
<sequence length="140" mass="16520">MIQTLEIKLLEGIYFDQPWSCTLEIPIDHSLEELHLAIQHAVDFENDHLYEFIVGNSPRSRSSTNFDCQSDEIYETSVEKLLEGSKGKKVFYYFDFGDSWLFQLKKSRKKPVEENPDTFYPRVVSENGKKPIQYPDWDEM</sequence>
<dbReference type="SUPFAM" id="SSF159941">
    <property type="entry name" value="MM3350-like"/>
    <property type="match status" value="1"/>
</dbReference>
<dbReference type="PANTHER" id="PTHR41878:SF1">
    <property type="entry name" value="TNPR PROTEIN"/>
    <property type="match status" value="1"/>
</dbReference>
<evidence type="ECO:0000313" key="2">
    <source>
        <dbReference type="EMBL" id="QHJ13831.1"/>
    </source>
</evidence>
<proteinExistence type="predicted"/>